<protein>
    <submittedName>
        <fullName evidence="1">Uncharacterized protein</fullName>
    </submittedName>
</protein>
<evidence type="ECO:0000313" key="2">
    <source>
        <dbReference type="Proteomes" id="UP001300871"/>
    </source>
</evidence>
<dbReference type="Proteomes" id="UP001300871">
    <property type="component" value="Unassembled WGS sequence"/>
</dbReference>
<proteinExistence type="predicted"/>
<accession>A0AAW6AYG4</accession>
<sequence>MQKYEVEYACFRKVVFEANSQEQANDKAAIMEDEEIEGNSSSEGYVIWNEPSPIN</sequence>
<dbReference type="EMBL" id="JAQLGM010000056">
    <property type="protein sequence ID" value="MDB2002048.1"/>
    <property type="molecule type" value="Genomic_DNA"/>
</dbReference>
<reference evidence="1" key="1">
    <citation type="submission" date="2023-01" db="EMBL/GenBank/DDBJ databases">
        <title>Human gut microbiome strain richness.</title>
        <authorList>
            <person name="Chen-Liaw A."/>
        </authorList>
    </citation>
    <scope>NUCLEOTIDE SEQUENCE</scope>
    <source>
        <strain evidence="1">B1_m1001713B170214d0_201011</strain>
    </source>
</reference>
<dbReference type="AlphaFoldDB" id="A0AAW6AYG4"/>
<comment type="caution">
    <text evidence="1">The sequence shown here is derived from an EMBL/GenBank/DDBJ whole genome shotgun (WGS) entry which is preliminary data.</text>
</comment>
<gene>
    <name evidence="1" type="ORF">PM006_17770</name>
</gene>
<dbReference type="RefSeq" id="WP_272123618.1">
    <property type="nucleotide sequence ID" value="NZ_JAQLGH010000047.1"/>
</dbReference>
<organism evidence="1 2">
    <name type="scientific">Clostridium symbiosum</name>
    <name type="common">Bacteroides symbiosus</name>
    <dbReference type="NCBI Taxonomy" id="1512"/>
    <lineage>
        <taxon>Bacteria</taxon>
        <taxon>Bacillati</taxon>
        <taxon>Bacillota</taxon>
        <taxon>Clostridia</taxon>
        <taxon>Lachnospirales</taxon>
        <taxon>Lachnospiraceae</taxon>
        <taxon>Otoolea</taxon>
    </lineage>
</organism>
<name>A0AAW6AYG4_CLOSY</name>
<evidence type="ECO:0000313" key="1">
    <source>
        <dbReference type="EMBL" id="MDB2002048.1"/>
    </source>
</evidence>